<feature type="signal peptide" evidence="2">
    <location>
        <begin position="1"/>
        <end position="21"/>
    </location>
</feature>
<accession>A0AAX2IL81</accession>
<dbReference type="AlphaFoldDB" id="A0AAX2IL81"/>
<dbReference type="Proteomes" id="UP000251937">
    <property type="component" value="Unassembled WGS sequence"/>
</dbReference>
<evidence type="ECO:0000313" key="4">
    <source>
        <dbReference type="EMBL" id="SQA89865.1"/>
    </source>
</evidence>
<dbReference type="NCBIfam" id="TIGR04183">
    <property type="entry name" value="Por_Secre_tail"/>
    <property type="match status" value="1"/>
</dbReference>
<dbReference type="KEGG" id="cbp:EB354_00810"/>
<dbReference type="InterPro" id="IPR026444">
    <property type="entry name" value="Secre_tail"/>
</dbReference>
<evidence type="ECO:0000256" key="1">
    <source>
        <dbReference type="ARBA" id="ARBA00022729"/>
    </source>
</evidence>
<protein>
    <submittedName>
        <fullName evidence="3 4">Por secretion system C-terminal sorting domain</fullName>
    </submittedName>
</protein>
<dbReference type="EMBL" id="FUZE01000003">
    <property type="protein sequence ID" value="SKB54022.1"/>
    <property type="molecule type" value="Genomic_DNA"/>
</dbReference>
<evidence type="ECO:0000313" key="5">
    <source>
        <dbReference type="Proteomes" id="UP000190669"/>
    </source>
</evidence>
<dbReference type="EMBL" id="UAVR01000009">
    <property type="protein sequence ID" value="SQA89865.1"/>
    <property type="molecule type" value="Genomic_DNA"/>
</dbReference>
<reference evidence="3 5" key="1">
    <citation type="submission" date="2017-02" db="EMBL/GenBank/DDBJ databases">
        <authorList>
            <person name="Varghese N."/>
            <person name="Submissions S."/>
        </authorList>
    </citation>
    <scope>NUCLEOTIDE SEQUENCE [LARGE SCALE GENOMIC DNA]</scope>
    <source>
        <strain evidence="3 5">DSM 16775</strain>
    </source>
</reference>
<name>A0AAX2IL81_9FLAO</name>
<dbReference type="Proteomes" id="UP000190669">
    <property type="component" value="Unassembled WGS sequence"/>
</dbReference>
<feature type="chain" id="PRO_5043623449" evidence="2">
    <location>
        <begin position="22"/>
        <end position="305"/>
    </location>
</feature>
<comment type="caution">
    <text evidence="4">The sequence shown here is derived from an EMBL/GenBank/DDBJ whole genome shotgun (WGS) entry which is preliminary data.</text>
</comment>
<evidence type="ECO:0000313" key="6">
    <source>
        <dbReference type="Proteomes" id="UP000251937"/>
    </source>
</evidence>
<reference evidence="4 6" key="2">
    <citation type="submission" date="2018-06" db="EMBL/GenBank/DDBJ databases">
        <authorList>
            <consortium name="Pathogen Informatics"/>
            <person name="Doyle S."/>
        </authorList>
    </citation>
    <scope>NUCLEOTIDE SEQUENCE [LARGE SCALE GENOMIC DNA]</scope>
    <source>
        <strain evidence="4 6">NCTC11212</strain>
    </source>
</reference>
<dbReference type="RefSeq" id="WP_079464337.1">
    <property type="nucleotide sequence ID" value="NZ_CP033934.1"/>
</dbReference>
<evidence type="ECO:0000256" key="2">
    <source>
        <dbReference type="SAM" id="SignalP"/>
    </source>
</evidence>
<proteinExistence type="predicted"/>
<sequence>MKKFYSLLSICIFTVSMLAQTTLTEWAPDSTNNPGGQYNFGPSPFTATSSNANLTIGGLSRGVGFVVPSTGNAAGAAAAWGGTDLTSADVASAIAADDFATFTVTANAGYQVSFSGIDSYNVRRSNTGATSGQWQYQVGSGTFTNIGSVITWGTGTSNAGNEQPAIDLSGISQLQNVAAGTTVTFRIVAFGASGSGGTFYLTNGHANATSKTLTVKGSVQTSTLAVADFKKITPNFVKNTLVKNDEIIFGSDVKDIKVYTLSGAIVKTGDVKNGSTLNVAELAKGNYIITGIVNNQPASQKILKD</sequence>
<keyword evidence="1 2" id="KW-0732">Signal</keyword>
<gene>
    <name evidence="4" type="ORF">NCTC11212_02072</name>
    <name evidence="3" type="ORF">SAMN05421800_10349</name>
</gene>
<organism evidence="4 6">
    <name type="scientific">Chryseobacterium balustinum</name>
    <dbReference type="NCBI Taxonomy" id="246"/>
    <lineage>
        <taxon>Bacteria</taxon>
        <taxon>Pseudomonadati</taxon>
        <taxon>Bacteroidota</taxon>
        <taxon>Flavobacteriia</taxon>
        <taxon>Flavobacteriales</taxon>
        <taxon>Weeksellaceae</taxon>
        <taxon>Chryseobacterium group</taxon>
        <taxon>Chryseobacterium</taxon>
    </lineage>
</organism>
<keyword evidence="5" id="KW-1185">Reference proteome</keyword>
<evidence type="ECO:0000313" key="3">
    <source>
        <dbReference type="EMBL" id="SKB54022.1"/>
    </source>
</evidence>